<organism evidence="1">
    <name type="scientific">Octopus bimaculoides</name>
    <name type="common">California two-spotted octopus</name>
    <dbReference type="NCBI Taxonomy" id="37653"/>
    <lineage>
        <taxon>Eukaryota</taxon>
        <taxon>Metazoa</taxon>
        <taxon>Spiralia</taxon>
        <taxon>Lophotrochozoa</taxon>
        <taxon>Mollusca</taxon>
        <taxon>Cephalopoda</taxon>
        <taxon>Coleoidea</taxon>
        <taxon>Octopodiformes</taxon>
        <taxon>Octopoda</taxon>
        <taxon>Incirrata</taxon>
        <taxon>Octopodidae</taxon>
        <taxon>Octopus</taxon>
    </lineage>
</organism>
<evidence type="ECO:0000313" key="1">
    <source>
        <dbReference type="EMBL" id="KOF62652.1"/>
    </source>
</evidence>
<protein>
    <submittedName>
        <fullName evidence="1">Uncharacterized protein</fullName>
    </submittedName>
</protein>
<reference evidence="1" key="1">
    <citation type="submission" date="2015-07" db="EMBL/GenBank/DDBJ databases">
        <title>MeaNS - Measles Nucleotide Surveillance Program.</title>
        <authorList>
            <person name="Tran T."/>
            <person name="Druce J."/>
        </authorList>
    </citation>
    <scope>NUCLEOTIDE SEQUENCE</scope>
    <source>
        <strain evidence="1">UCB-OBI-ISO-001</strain>
        <tissue evidence="1">Gonad</tissue>
    </source>
</reference>
<name>A0A0L8FG94_OCTBM</name>
<accession>A0A0L8FG94</accession>
<dbReference type="EMBL" id="KQ432802">
    <property type="protein sequence ID" value="KOF62652.1"/>
    <property type="molecule type" value="Genomic_DNA"/>
</dbReference>
<sequence>MLRVCVCQCVHAYINSLKMPASSLKGRRGNQLQNRVDCWRPLAASSADLQKTHMQTWENERGK</sequence>
<gene>
    <name evidence="1" type="ORF">OCBIM_22022504mg</name>
</gene>
<proteinExistence type="predicted"/>
<dbReference type="AlphaFoldDB" id="A0A0L8FG94"/>